<organism evidence="2 3">
    <name type="scientific">Virgibacillus xinjiangensis</name>
    <dbReference type="NCBI Taxonomy" id="393090"/>
    <lineage>
        <taxon>Bacteria</taxon>
        <taxon>Bacillati</taxon>
        <taxon>Bacillota</taxon>
        <taxon>Bacilli</taxon>
        <taxon>Bacillales</taxon>
        <taxon>Bacillaceae</taxon>
        <taxon>Virgibacillus</taxon>
    </lineage>
</organism>
<feature type="transmembrane region" description="Helical" evidence="1">
    <location>
        <begin position="96"/>
        <end position="113"/>
    </location>
</feature>
<evidence type="ECO:0000256" key="1">
    <source>
        <dbReference type="SAM" id="Phobius"/>
    </source>
</evidence>
<evidence type="ECO:0000313" key="2">
    <source>
        <dbReference type="EMBL" id="MFC3041098.1"/>
    </source>
</evidence>
<dbReference type="EMBL" id="JBHRSA010000046">
    <property type="protein sequence ID" value="MFC3041098.1"/>
    <property type="molecule type" value="Genomic_DNA"/>
</dbReference>
<name>A0ABV7CXW0_9BACI</name>
<feature type="transmembrane region" description="Helical" evidence="1">
    <location>
        <begin position="191"/>
        <end position="211"/>
    </location>
</feature>
<comment type="caution">
    <text evidence="2">The sequence shown here is derived from an EMBL/GenBank/DDBJ whole genome shotgun (WGS) entry which is preliminary data.</text>
</comment>
<proteinExistence type="predicted"/>
<accession>A0ABV7CXW0</accession>
<dbReference type="RefSeq" id="WP_390273164.1">
    <property type="nucleotide sequence ID" value="NZ_JBHRSA010000046.1"/>
</dbReference>
<feature type="transmembrane region" description="Helical" evidence="1">
    <location>
        <begin position="223"/>
        <end position="239"/>
    </location>
</feature>
<feature type="transmembrane region" description="Helical" evidence="1">
    <location>
        <begin position="284"/>
        <end position="305"/>
    </location>
</feature>
<feature type="transmembrane region" description="Helical" evidence="1">
    <location>
        <begin position="325"/>
        <end position="347"/>
    </location>
</feature>
<reference evidence="3" key="1">
    <citation type="journal article" date="2019" name="Int. J. Syst. Evol. Microbiol.">
        <title>The Global Catalogue of Microorganisms (GCM) 10K type strain sequencing project: providing services to taxonomists for standard genome sequencing and annotation.</title>
        <authorList>
            <consortium name="The Broad Institute Genomics Platform"/>
            <consortium name="The Broad Institute Genome Sequencing Center for Infectious Disease"/>
            <person name="Wu L."/>
            <person name="Ma J."/>
        </authorList>
    </citation>
    <scope>NUCLEOTIDE SEQUENCE [LARGE SCALE GENOMIC DNA]</scope>
    <source>
        <strain evidence="3">KCTC 13128</strain>
    </source>
</reference>
<dbReference type="Gene3D" id="1.50.10.150">
    <property type="entry name" value="Voltage-dependent anion channel"/>
    <property type="match status" value="1"/>
</dbReference>
<gene>
    <name evidence="2" type="ORF">ACFOGI_12695</name>
</gene>
<feature type="transmembrane region" description="Helical" evidence="1">
    <location>
        <begin position="28"/>
        <end position="45"/>
    </location>
</feature>
<evidence type="ECO:0000313" key="3">
    <source>
        <dbReference type="Proteomes" id="UP001595279"/>
    </source>
</evidence>
<keyword evidence="1" id="KW-1133">Transmembrane helix</keyword>
<feature type="transmembrane region" description="Helical" evidence="1">
    <location>
        <begin position="251"/>
        <end position="272"/>
    </location>
</feature>
<sequence>MTFLVMGIIFFAIITIIIFTKRLDITTSAMAVVMSLGIVTQGVLARHFHPQLPASPGKYLSLLDMALWLAFLITFAAAYFNGNFKKRHYDNPMNRFGFGTWVAGTSICGILLYNQFPQWSVLSEITAWLNMGLWMIYMIICGKTLHNVSIHEFRKKAHGILLLTTVGTQSMILLVNTVFTNVPDILNAGWMSIGLCFYLICSTLIIQRYLICGWNLERDWNNTNCILHGALSITGIAWLKADIRPDEAVNVIWMAALAIFMLVEMIEIRRLLKRVRSFGVKQGIFVYDVTQWSRIFTFAMFYTFTSFIDMTQPVFSRLKEAITTAGVWVILFLVLLEIMLSLHHMFLRADGRAKALGKEDKAIPPV</sequence>
<keyword evidence="1" id="KW-0472">Membrane</keyword>
<feature type="transmembrane region" description="Helical" evidence="1">
    <location>
        <begin position="157"/>
        <end position="179"/>
    </location>
</feature>
<dbReference type="InterPro" id="IPR038665">
    <property type="entry name" value="Voltage-dep_anion_channel_sf"/>
</dbReference>
<dbReference type="Proteomes" id="UP001595279">
    <property type="component" value="Unassembled WGS sequence"/>
</dbReference>
<feature type="transmembrane region" description="Helical" evidence="1">
    <location>
        <begin position="6"/>
        <end position="23"/>
    </location>
</feature>
<keyword evidence="1" id="KW-0812">Transmembrane</keyword>
<feature type="transmembrane region" description="Helical" evidence="1">
    <location>
        <begin position="125"/>
        <end position="145"/>
    </location>
</feature>
<keyword evidence="3" id="KW-1185">Reference proteome</keyword>
<protein>
    <submittedName>
        <fullName evidence="2">Uncharacterized protein</fullName>
    </submittedName>
</protein>
<feature type="transmembrane region" description="Helical" evidence="1">
    <location>
        <begin position="65"/>
        <end position="84"/>
    </location>
</feature>